<evidence type="ECO:0000313" key="1">
    <source>
        <dbReference type="EMBL" id="GFY38084.1"/>
    </source>
</evidence>
<dbReference type="GO" id="GO:2000009">
    <property type="term" value="P:negative regulation of protein localization to cell surface"/>
    <property type="evidence" value="ECO:0007669"/>
    <property type="project" value="TreeGrafter"/>
</dbReference>
<dbReference type="EMBL" id="BMAV01000647">
    <property type="protein sequence ID" value="GFY38084.1"/>
    <property type="molecule type" value="Genomic_DNA"/>
</dbReference>
<dbReference type="GO" id="GO:0030140">
    <property type="term" value="C:trans-Golgi network transport vesicle"/>
    <property type="evidence" value="ECO:0007669"/>
    <property type="project" value="TreeGrafter"/>
</dbReference>
<evidence type="ECO:0000313" key="3">
    <source>
        <dbReference type="Proteomes" id="UP000886998"/>
    </source>
</evidence>
<dbReference type="GO" id="GO:0044325">
    <property type="term" value="F:transmembrane transporter binding"/>
    <property type="evidence" value="ECO:0007669"/>
    <property type="project" value="TreeGrafter"/>
</dbReference>
<dbReference type="Proteomes" id="UP000886998">
    <property type="component" value="Unassembled WGS sequence"/>
</dbReference>
<keyword evidence="3" id="KW-1185">Reference proteome</keyword>
<dbReference type="EMBL" id="BMAV01021797">
    <property type="protein sequence ID" value="GFY76186.1"/>
    <property type="molecule type" value="Genomic_DNA"/>
</dbReference>
<dbReference type="PANTHER" id="PTHR16528:SF2">
    <property type="entry name" value="GOLGI-ASSOCIATED PDZ AND COILED-COIL MOTIF-CONTAINING PROTEIN"/>
    <property type="match status" value="1"/>
</dbReference>
<dbReference type="InterPro" id="IPR038879">
    <property type="entry name" value="GOPC"/>
</dbReference>
<organism evidence="2 3">
    <name type="scientific">Trichonephila inaurata madagascariensis</name>
    <dbReference type="NCBI Taxonomy" id="2747483"/>
    <lineage>
        <taxon>Eukaryota</taxon>
        <taxon>Metazoa</taxon>
        <taxon>Ecdysozoa</taxon>
        <taxon>Arthropoda</taxon>
        <taxon>Chelicerata</taxon>
        <taxon>Arachnida</taxon>
        <taxon>Araneae</taxon>
        <taxon>Araneomorphae</taxon>
        <taxon>Entelegynae</taxon>
        <taxon>Araneoidea</taxon>
        <taxon>Nephilidae</taxon>
        <taxon>Trichonephila</taxon>
        <taxon>Trichonephila inaurata</taxon>
    </lineage>
</organism>
<name>A0A8X6YSE1_9ARAC</name>
<accession>A0A8X6YSE1</accession>
<reference evidence="2" key="1">
    <citation type="submission" date="2020-08" db="EMBL/GenBank/DDBJ databases">
        <title>Multicomponent nature underlies the extraordinary mechanical properties of spider dragline silk.</title>
        <authorList>
            <person name="Kono N."/>
            <person name="Nakamura H."/>
            <person name="Mori M."/>
            <person name="Yoshida Y."/>
            <person name="Ohtoshi R."/>
            <person name="Malay A.D."/>
            <person name="Moran D.A.P."/>
            <person name="Tomita M."/>
            <person name="Numata K."/>
            <person name="Arakawa K."/>
        </authorList>
    </citation>
    <scope>NUCLEOTIDE SEQUENCE</scope>
</reference>
<dbReference type="GO" id="GO:0005794">
    <property type="term" value="C:Golgi apparatus"/>
    <property type="evidence" value="ECO:0007669"/>
    <property type="project" value="InterPro"/>
</dbReference>
<dbReference type="GO" id="GO:0016020">
    <property type="term" value="C:membrane"/>
    <property type="evidence" value="ECO:0007669"/>
    <property type="project" value="TreeGrafter"/>
</dbReference>
<dbReference type="AlphaFoldDB" id="A0A8X6YSE1"/>
<dbReference type="PANTHER" id="PTHR16528">
    <property type="entry name" value="GOLGI-ASSOCIATED PDZ AND COILED-COIL MOTIF-CONTAINING"/>
    <property type="match status" value="1"/>
</dbReference>
<protein>
    <submittedName>
        <fullName evidence="2">Golgi-associated PDZ and coiled-coil motif-containing protein</fullName>
    </submittedName>
</protein>
<gene>
    <name evidence="2" type="primary">Gopc</name>
    <name evidence="1" type="ORF">TNIN_204541</name>
    <name evidence="2" type="ORF">TNIN_359481</name>
</gene>
<proteinExistence type="predicted"/>
<dbReference type="OrthoDB" id="10063653at2759"/>
<comment type="caution">
    <text evidence="2">The sequence shown here is derived from an EMBL/GenBank/DDBJ whole genome shotgun (WGS) entry which is preliminary data.</text>
</comment>
<sequence>MAIGTTGIHWLDLLESEFDKSFVDLDMLIGEIDEDQIEIIYAARQKLTALSTAFAQLSHKSQVVFENSIKLELQLLMRINQSILDSFEISALYRYQIYPACP</sequence>
<evidence type="ECO:0000313" key="2">
    <source>
        <dbReference type="EMBL" id="GFY76186.1"/>
    </source>
</evidence>